<accession>A0AAV5AQL6</accession>
<evidence type="ECO:0000313" key="3">
    <source>
        <dbReference type="Proteomes" id="UP001050691"/>
    </source>
</evidence>
<dbReference type="Proteomes" id="UP001050691">
    <property type="component" value="Unassembled WGS sequence"/>
</dbReference>
<evidence type="ECO:0000313" key="2">
    <source>
        <dbReference type="EMBL" id="GJJ15095.1"/>
    </source>
</evidence>
<keyword evidence="3" id="KW-1185">Reference proteome</keyword>
<dbReference type="EMBL" id="BPWL01000010">
    <property type="protein sequence ID" value="GJJ15095.1"/>
    <property type="molecule type" value="Genomic_DNA"/>
</dbReference>
<comment type="caution">
    <text evidence="2">The sequence shown here is derived from an EMBL/GenBank/DDBJ whole genome shotgun (WGS) entry which is preliminary data.</text>
</comment>
<organism evidence="2 3">
    <name type="scientific">Clathrus columnatus</name>
    <dbReference type="NCBI Taxonomy" id="1419009"/>
    <lineage>
        <taxon>Eukaryota</taxon>
        <taxon>Fungi</taxon>
        <taxon>Dikarya</taxon>
        <taxon>Basidiomycota</taxon>
        <taxon>Agaricomycotina</taxon>
        <taxon>Agaricomycetes</taxon>
        <taxon>Phallomycetidae</taxon>
        <taxon>Phallales</taxon>
        <taxon>Clathraceae</taxon>
        <taxon>Clathrus</taxon>
    </lineage>
</organism>
<evidence type="ECO:0008006" key="4">
    <source>
        <dbReference type="Google" id="ProtNLM"/>
    </source>
</evidence>
<name>A0AAV5AQL6_9AGAM</name>
<gene>
    <name evidence="2" type="ORF">Clacol_009370</name>
</gene>
<feature type="region of interest" description="Disordered" evidence="1">
    <location>
        <begin position="144"/>
        <end position="166"/>
    </location>
</feature>
<sequence length="384" mass="42317">MSPSNPEELMQAWNHFCISRNISSTQLPYPPANPNSQLTNSQTVPQGGPNHSMNQWQHHASNGGPASQVPSGYPAGQHDIGHSSLPVYGTQGGWMRPTPINTLQTNHTGFGMPTHDVPQNFVMQQSQELGSLSAHGTNQFVLGTASGPNSFSPNTPNTDPAPSSTVTNPTPYWLPNGPPFPPYTPTAVPEPQPLLRTRTPSKKRTHKAAKGPLTPTVTPGPKNGTLRKVLKSTAWIDTYFKNRKVCKLCGGGCTEGRVDRLLEHLVSVHFVQVIKNRNEYDAQHFAEQADLQPHFIATQTAFDYTRRFVDTVRCSLCSEDTSLVFRTPSIWNHLESSHAKTTKAIRQEEADRLGALKPDKREFYSLHDKFLYHFPGGINSEIGG</sequence>
<protein>
    <recommendedName>
        <fullName evidence="4">BED-type domain-containing protein</fullName>
    </recommendedName>
</protein>
<evidence type="ECO:0000256" key="1">
    <source>
        <dbReference type="SAM" id="MobiDB-lite"/>
    </source>
</evidence>
<feature type="compositionally biased region" description="Basic residues" evidence="1">
    <location>
        <begin position="199"/>
        <end position="209"/>
    </location>
</feature>
<feature type="region of interest" description="Disordered" evidence="1">
    <location>
        <begin position="196"/>
        <end position="225"/>
    </location>
</feature>
<reference evidence="2" key="1">
    <citation type="submission" date="2021-10" db="EMBL/GenBank/DDBJ databases">
        <title>De novo Genome Assembly of Clathrus columnatus (Basidiomycota, Fungi) Using Illumina and Nanopore Sequence Data.</title>
        <authorList>
            <person name="Ogiso-Tanaka E."/>
            <person name="Itagaki H."/>
            <person name="Hosoya T."/>
            <person name="Hosaka K."/>
        </authorList>
    </citation>
    <scope>NUCLEOTIDE SEQUENCE</scope>
    <source>
        <strain evidence="2">MO-923</strain>
    </source>
</reference>
<feature type="region of interest" description="Disordered" evidence="1">
    <location>
        <begin position="26"/>
        <end position="83"/>
    </location>
</feature>
<proteinExistence type="predicted"/>
<feature type="compositionally biased region" description="Polar residues" evidence="1">
    <location>
        <begin position="34"/>
        <end position="70"/>
    </location>
</feature>
<dbReference type="AlphaFoldDB" id="A0AAV5AQL6"/>